<dbReference type="InterPro" id="IPR008279">
    <property type="entry name" value="PEP-util_enz_mobile_dom"/>
</dbReference>
<dbReference type="Proteomes" id="UP000076512">
    <property type="component" value="Unassembled WGS sequence"/>
</dbReference>
<dbReference type="AlphaFoldDB" id="A0A164I273"/>
<dbReference type="Gene3D" id="3.50.30.10">
    <property type="entry name" value="Phosphohistidine domain"/>
    <property type="match status" value="1"/>
</dbReference>
<dbReference type="SUPFAM" id="SSF52009">
    <property type="entry name" value="Phosphohistidine domain"/>
    <property type="match status" value="1"/>
</dbReference>
<sequence>MAVTVAERCRVDTAPHPVLRVYSAGNFGEIAPQRLSPLSWSLVGRPMELGTRVFVSTILRDPVWATGSHYVFTGYFNCRPYHNLSAYCHIAEHVDLLTPEDVTAAYFEGIEPPRTVLGRRPGRVSRNQAAYRMLRELVNLRPRVIELEQQVFDYENRVDDTMSAGTDWRIGELAEVGNTLLESAWHLHIIGTAGSIAADVLQRTAVNRLAAHSASILNWLKEPAELPWGPLVELAPIEGGPADFVRRPFYEVADAQAPWCDYTLPPMNAATAKNRDVVEVSPREALVGMQGALRGRAIDATVLFLGDVMALREHSKSLAMRLLHAHRRFVPRLAELRGLRADEWPYLAMPELRADTMPSRAELETRRLACEDALAIEMPDYLDQTPGAPERSQPMRRPRGVSAGVCDGVAMGLDEMPSAPGAILVCESADANIMPLLPFISAVVTARGSQYSHIAIICREVGIPAVVSHPLAAEIKSGQRVHVDGDKGEVRILD</sequence>
<dbReference type="InterPro" id="IPR051549">
    <property type="entry name" value="PEP_Utilizing_Enz"/>
</dbReference>
<proteinExistence type="predicted"/>
<name>A0A164I273_9NOCA</name>
<gene>
    <name evidence="2" type="ORF">AWN90_14935</name>
</gene>
<dbReference type="PANTHER" id="PTHR43615">
    <property type="entry name" value="PHOSPHOENOLPYRUVATE SYNTHASE-RELATED"/>
    <property type="match status" value="1"/>
</dbReference>
<keyword evidence="3" id="KW-1185">Reference proteome</keyword>
<protein>
    <recommendedName>
        <fullName evidence="1">PEP-utilising enzyme mobile domain-containing protein</fullName>
    </recommendedName>
</protein>
<dbReference type="InterPro" id="IPR036637">
    <property type="entry name" value="Phosphohistidine_dom_sf"/>
</dbReference>
<evidence type="ECO:0000313" key="3">
    <source>
        <dbReference type="Proteomes" id="UP000076512"/>
    </source>
</evidence>
<feature type="domain" description="PEP-utilising enzyme mobile" evidence="1">
    <location>
        <begin position="420"/>
        <end position="488"/>
    </location>
</feature>
<comment type="caution">
    <text evidence="2">The sequence shown here is derived from an EMBL/GenBank/DDBJ whole genome shotgun (WGS) entry which is preliminary data.</text>
</comment>
<dbReference type="EMBL" id="LWGR01000021">
    <property type="protein sequence ID" value="KZM69034.1"/>
    <property type="molecule type" value="Genomic_DNA"/>
</dbReference>
<dbReference type="STRING" id="455432.AWN90_14935"/>
<dbReference type="PANTHER" id="PTHR43615:SF1">
    <property type="entry name" value="PPDK_N DOMAIN-CONTAINING PROTEIN"/>
    <property type="match status" value="1"/>
</dbReference>
<organism evidence="2 3">
    <name type="scientific">Nocardia terpenica</name>
    <dbReference type="NCBI Taxonomy" id="455432"/>
    <lineage>
        <taxon>Bacteria</taxon>
        <taxon>Bacillati</taxon>
        <taxon>Actinomycetota</taxon>
        <taxon>Actinomycetes</taxon>
        <taxon>Mycobacteriales</taxon>
        <taxon>Nocardiaceae</taxon>
        <taxon>Nocardia</taxon>
    </lineage>
</organism>
<reference evidence="2 3" key="1">
    <citation type="submission" date="2016-04" db="EMBL/GenBank/DDBJ databases">
        <authorList>
            <person name="Evans L.H."/>
            <person name="Alamgir A."/>
            <person name="Owens N."/>
            <person name="Weber N.D."/>
            <person name="Virtaneva K."/>
            <person name="Barbian K."/>
            <person name="Babar A."/>
            <person name="Rosenke K."/>
        </authorList>
    </citation>
    <scope>NUCLEOTIDE SEQUENCE [LARGE SCALE GENOMIC DNA]</scope>
    <source>
        <strain evidence="2 3">IFM 0406</strain>
    </source>
</reference>
<accession>A0A164I273</accession>
<dbReference type="GO" id="GO:0016772">
    <property type="term" value="F:transferase activity, transferring phosphorus-containing groups"/>
    <property type="evidence" value="ECO:0007669"/>
    <property type="project" value="InterPro"/>
</dbReference>
<dbReference type="Pfam" id="PF00391">
    <property type="entry name" value="PEP-utilizers"/>
    <property type="match status" value="1"/>
</dbReference>
<evidence type="ECO:0000259" key="1">
    <source>
        <dbReference type="Pfam" id="PF00391"/>
    </source>
</evidence>
<evidence type="ECO:0000313" key="2">
    <source>
        <dbReference type="EMBL" id="KZM69034.1"/>
    </source>
</evidence>